<evidence type="ECO:0000313" key="2">
    <source>
        <dbReference type="Proteomes" id="UP000789396"/>
    </source>
</evidence>
<reference evidence="1" key="1">
    <citation type="submission" date="2021-06" db="EMBL/GenBank/DDBJ databases">
        <authorList>
            <person name="Kallberg Y."/>
            <person name="Tangrot J."/>
            <person name="Rosling A."/>
        </authorList>
    </citation>
    <scope>NUCLEOTIDE SEQUENCE</scope>
    <source>
        <strain evidence="1">IN212</strain>
    </source>
</reference>
<dbReference type="Proteomes" id="UP000789396">
    <property type="component" value="Unassembled WGS sequence"/>
</dbReference>
<gene>
    <name evidence="1" type="ORF">RFULGI_LOCUS12677</name>
</gene>
<sequence>IFKQLKTPVNDDDISKISSSKDDTKTEILLWYHYAEGFEKQVKKILNNTRITTNKSKSKVYRELLTRLVDVDLQTLQKRTQRANTVYNLFKKIGVDKIRRIKIYGFYSIADLTIPQIKTIENYFLLQQLEISRLFWIL</sequence>
<dbReference type="EMBL" id="CAJVPZ010031153">
    <property type="protein sequence ID" value="CAG8738560.1"/>
    <property type="molecule type" value="Genomic_DNA"/>
</dbReference>
<keyword evidence="2" id="KW-1185">Reference proteome</keyword>
<dbReference type="AlphaFoldDB" id="A0A9N9IIF7"/>
<comment type="caution">
    <text evidence="1">The sequence shown here is derived from an EMBL/GenBank/DDBJ whole genome shotgun (WGS) entry which is preliminary data.</text>
</comment>
<organism evidence="1 2">
    <name type="scientific">Racocetra fulgida</name>
    <dbReference type="NCBI Taxonomy" id="60492"/>
    <lineage>
        <taxon>Eukaryota</taxon>
        <taxon>Fungi</taxon>
        <taxon>Fungi incertae sedis</taxon>
        <taxon>Mucoromycota</taxon>
        <taxon>Glomeromycotina</taxon>
        <taxon>Glomeromycetes</taxon>
        <taxon>Diversisporales</taxon>
        <taxon>Gigasporaceae</taxon>
        <taxon>Racocetra</taxon>
    </lineage>
</organism>
<proteinExistence type="predicted"/>
<dbReference type="OrthoDB" id="2331621at2759"/>
<protein>
    <submittedName>
        <fullName evidence="1">186_t:CDS:1</fullName>
    </submittedName>
</protein>
<evidence type="ECO:0000313" key="1">
    <source>
        <dbReference type="EMBL" id="CAG8738560.1"/>
    </source>
</evidence>
<accession>A0A9N9IIF7</accession>
<name>A0A9N9IIF7_9GLOM</name>
<feature type="non-terminal residue" evidence="1">
    <location>
        <position position="138"/>
    </location>
</feature>